<keyword evidence="5" id="KW-0808">Transferase</keyword>
<evidence type="ECO:0000256" key="1">
    <source>
        <dbReference type="ARBA" id="ARBA00000085"/>
    </source>
</evidence>
<reference evidence="17" key="1">
    <citation type="journal article" date="2015" name="Genome Announc.">
        <title>Draft Genome Sequence of an Anaerobic Ammonium-Oxidizing Bacterium, "Candidatus Brocadia sinica".</title>
        <authorList>
            <person name="Oshiki M."/>
            <person name="Shinyako-Hata K."/>
            <person name="Satoh H."/>
            <person name="Okabe S."/>
        </authorList>
    </citation>
    <scope>NUCLEOTIDE SEQUENCE [LARGE SCALE GENOMIC DNA]</scope>
    <source>
        <strain evidence="17">JPN1</strain>
    </source>
</reference>
<evidence type="ECO:0000259" key="13">
    <source>
        <dbReference type="PROSITE" id="PS50109"/>
    </source>
</evidence>
<gene>
    <name evidence="16" type="ORF">BROSI_A3720</name>
</gene>
<dbReference type="InterPro" id="IPR036097">
    <property type="entry name" value="HisK_dim/P_sf"/>
</dbReference>
<dbReference type="InterPro" id="IPR004358">
    <property type="entry name" value="Sig_transdc_His_kin-like_C"/>
</dbReference>
<keyword evidence="12" id="KW-0472">Membrane</keyword>
<dbReference type="EC" id="2.7.13.3" evidence="3"/>
<evidence type="ECO:0000256" key="4">
    <source>
        <dbReference type="ARBA" id="ARBA00022553"/>
    </source>
</evidence>
<evidence type="ECO:0000256" key="12">
    <source>
        <dbReference type="ARBA" id="ARBA00023136"/>
    </source>
</evidence>
<evidence type="ECO:0000256" key="3">
    <source>
        <dbReference type="ARBA" id="ARBA00012438"/>
    </source>
</evidence>
<dbReference type="InterPro" id="IPR029016">
    <property type="entry name" value="GAF-like_dom_sf"/>
</dbReference>
<dbReference type="PANTHER" id="PTHR42878:SF7">
    <property type="entry name" value="SENSOR HISTIDINE KINASE GLRK"/>
    <property type="match status" value="1"/>
</dbReference>
<dbReference type="SUPFAM" id="SSF55785">
    <property type="entry name" value="PYP-like sensor domain (PAS domain)"/>
    <property type="match status" value="1"/>
</dbReference>
<evidence type="ECO:0000256" key="6">
    <source>
        <dbReference type="ARBA" id="ARBA00022692"/>
    </source>
</evidence>
<dbReference type="EMBL" id="BAFN01000001">
    <property type="protein sequence ID" value="GAN35172.1"/>
    <property type="molecule type" value="Genomic_DNA"/>
</dbReference>
<dbReference type="SMART" id="SM00091">
    <property type="entry name" value="PAS"/>
    <property type="match status" value="1"/>
</dbReference>
<keyword evidence="11" id="KW-0902">Two-component regulatory system</keyword>
<evidence type="ECO:0000256" key="5">
    <source>
        <dbReference type="ARBA" id="ARBA00022679"/>
    </source>
</evidence>
<dbReference type="Pfam" id="PF13185">
    <property type="entry name" value="GAF_2"/>
    <property type="match status" value="1"/>
</dbReference>
<feature type="domain" description="PAC" evidence="15">
    <location>
        <begin position="248"/>
        <end position="299"/>
    </location>
</feature>
<dbReference type="CDD" id="cd00130">
    <property type="entry name" value="PAS"/>
    <property type="match status" value="1"/>
</dbReference>
<protein>
    <recommendedName>
        <fullName evidence="3">histidine kinase</fullName>
        <ecNumber evidence="3">2.7.13.3</ecNumber>
    </recommendedName>
</protein>
<comment type="caution">
    <text evidence="16">The sequence shown here is derived from an EMBL/GenBank/DDBJ whole genome shotgun (WGS) entry which is preliminary data.</text>
</comment>
<comment type="subcellular location">
    <subcellularLocation>
        <location evidence="2">Membrane</location>
        <topology evidence="2">Multi-pass membrane protein</topology>
    </subcellularLocation>
</comment>
<evidence type="ECO:0000256" key="8">
    <source>
        <dbReference type="ARBA" id="ARBA00022777"/>
    </source>
</evidence>
<evidence type="ECO:0000313" key="16">
    <source>
        <dbReference type="EMBL" id="GAN35172.1"/>
    </source>
</evidence>
<dbReference type="InterPro" id="IPR000700">
    <property type="entry name" value="PAS-assoc_C"/>
</dbReference>
<dbReference type="Gene3D" id="1.10.287.130">
    <property type="match status" value="1"/>
</dbReference>
<dbReference type="InterPro" id="IPR003594">
    <property type="entry name" value="HATPase_dom"/>
</dbReference>
<evidence type="ECO:0000259" key="15">
    <source>
        <dbReference type="PROSITE" id="PS50113"/>
    </source>
</evidence>
<dbReference type="InterPro" id="IPR035965">
    <property type="entry name" value="PAS-like_dom_sf"/>
</dbReference>
<dbReference type="InterPro" id="IPR036890">
    <property type="entry name" value="HATPase_C_sf"/>
</dbReference>
<evidence type="ECO:0000313" key="17">
    <source>
        <dbReference type="Proteomes" id="UP000032309"/>
    </source>
</evidence>
<dbReference type="InterPro" id="IPR001610">
    <property type="entry name" value="PAC"/>
</dbReference>
<keyword evidence="4" id="KW-0597">Phosphoprotein</keyword>
<dbReference type="Pfam" id="PF08447">
    <property type="entry name" value="PAS_3"/>
    <property type="match status" value="1"/>
</dbReference>
<dbReference type="SMART" id="SM00065">
    <property type="entry name" value="GAF"/>
    <property type="match status" value="1"/>
</dbReference>
<dbReference type="Gene3D" id="3.30.450.20">
    <property type="entry name" value="PAS domain"/>
    <property type="match status" value="1"/>
</dbReference>
<keyword evidence="6" id="KW-0812">Transmembrane</keyword>
<dbReference type="InterPro" id="IPR005467">
    <property type="entry name" value="His_kinase_dom"/>
</dbReference>
<dbReference type="Proteomes" id="UP000032309">
    <property type="component" value="Unassembled WGS sequence"/>
</dbReference>
<dbReference type="PRINTS" id="PR00344">
    <property type="entry name" value="BCTRLSENSOR"/>
</dbReference>
<dbReference type="InterPro" id="IPR003018">
    <property type="entry name" value="GAF"/>
</dbReference>
<keyword evidence="8 16" id="KW-0418">Kinase</keyword>
<dbReference type="RefSeq" id="WP_052565211.1">
    <property type="nucleotide sequence ID" value="NZ_BAFN01000001.1"/>
</dbReference>
<organism evidence="16 17">
    <name type="scientific">Candidatus Brocadia sinica JPN1</name>
    <dbReference type="NCBI Taxonomy" id="1197129"/>
    <lineage>
        <taxon>Bacteria</taxon>
        <taxon>Pseudomonadati</taxon>
        <taxon>Planctomycetota</taxon>
        <taxon>Candidatus Brocadiia</taxon>
        <taxon>Candidatus Brocadiales</taxon>
        <taxon>Candidatus Brocadiaceae</taxon>
        <taxon>Candidatus Brocadia</taxon>
    </lineage>
</organism>
<dbReference type="InterPro" id="IPR000014">
    <property type="entry name" value="PAS"/>
</dbReference>
<dbReference type="InterPro" id="IPR003661">
    <property type="entry name" value="HisK_dim/P_dom"/>
</dbReference>
<evidence type="ECO:0000256" key="9">
    <source>
        <dbReference type="ARBA" id="ARBA00022840"/>
    </source>
</evidence>
<name>A0ABQ0K336_9BACT</name>
<comment type="catalytic activity">
    <reaction evidence="1">
        <text>ATP + protein L-histidine = ADP + protein N-phospho-L-histidine.</text>
        <dbReference type="EC" id="2.7.13.3"/>
    </reaction>
</comment>
<dbReference type="Pfam" id="PF02518">
    <property type="entry name" value="HATPase_c"/>
    <property type="match status" value="1"/>
</dbReference>
<dbReference type="CDD" id="cd00082">
    <property type="entry name" value="HisKA"/>
    <property type="match status" value="1"/>
</dbReference>
<dbReference type="SUPFAM" id="SSF55781">
    <property type="entry name" value="GAF domain-like"/>
    <property type="match status" value="1"/>
</dbReference>
<dbReference type="GO" id="GO:0016301">
    <property type="term" value="F:kinase activity"/>
    <property type="evidence" value="ECO:0007669"/>
    <property type="project" value="UniProtKB-KW"/>
</dbReference>
<dbReference type="Gene3D" id="3.30.565.10">
    <property type="entry name" value="Histidine kinase-like ATPase, C-terminal domain"/>
    <property type="match status" value="1"/>
</dbReference>
<dbReference type="SUPFAM" id="SSF47384">
    <property type="entry name" value="Homodimeric domain of signal transducing histidine kinase"/>
    <property type="match status" value="1"/>
</dbReference>
<dbReference type="SUPFAM" id="SSF55874">
    <property type="entry name" value="ATPase domain of HSP90 chaperone/DNA topoisomerase II/histidine kinase"/>
    <property type="match status" value="1"/>
</dbReference>
<proteinExistence type="predicted"/>
<dbReference type="SMART" id="SM00388">
    <property type="entry name" value="HisKA"/>
    <property type="match status" value="1"/>
</dbReference>
<keyword evidence="7" id="KW-0547">Nucleotide-binding</keyword>
<evidence type="ECO:0000256" key="2">
    <source>
        <dbReference type="ARBA" id="ARBA00004141"/>
    </source>
</evidence>
<dbReference type="PROSITE" id="PS50113">
    <property type="entry name" value="PAC"/>
    <property type="match status" value="1"/>
</dbReference>
<dbReference type="InterPro" id="IPR050351">
    <property type="entry name" value="BphY/WalK/GraS-like"/>
</dbReference>
<keyword evidence="9" id="KW-0067">ATP-binding</keyword>
<keyword evidence="17" id="KW-1185">Reference proteome</keyword>
<dbReference type="PROSITE" id="PS50109">
    <property type="entry name" value="HIS_KIN"/>
    <property type="match status" value="1"/>
</dbReference>
<dbReference type="InterPro" id="IPR013655">
    <property type="entry name" value="PAS_fold_3"/>
</dbReference>
<feature type="domain" description="Histidine kinase" evidence="13">
    <location>
        <begin position="303"/>
        <end position="521"/>
    </location>
</feature>
<dbReference type="PANTHER" id="PTHR42878">
    <property type="entry name" value="TWO-COMPONENT HISTIDINE KINASE"/>
    <property type="match status" value="1"/>
</dbReference>
<accession>A0ABQ0K336</accession>
<evidence type="ECO:0000256" key="10">
    <source>
        <dbReference type="ARBA" id="ARBA00022989"/>
    </source>
</evidence>
<evidence type="ECO:0000256" key="7">
    <source>
        <dbReference type="ARBA" id="ARBA00022741"/>
    </source>
</evidence>
<dbReference type="Gene3D" id="3.30.450.40">
    <property type="match status" value="1"/>
</dbReference>
<evidence type="ECO:0000259" key="14">
    <source>
        <dbReference type="PROSITE" id="PS50112"/>
    </source>
</evidence>
<dbReference type="PROSITE" id="PS50112">
    <property type="entry name" value="PAS"/>
    <property type="match status" value="1"/>
</dbReference>
<dbReference type="Pfam" id="PF00512">
    <property type="entry name" value="HisKA"/>
    <property type="match status" value="1"/>
</dbReference>
<feature type="domain" description="PAS" evidence="14">
    <location>
        <begin position="171"/>
        <end position="243"/>
    </location>
</feature>
<sequence length="536" mass="61389">MFINKKEIILNINRIIFSSLDIRDVYQTMSRELSKVIDFDRLSVTLITEDNNLYENFVLSKDYEYTALKEGVFYPMEGSLMKRVVQFREPVLVDDTSKGRFLTDTVLFKEGIRSRLGYPLEYKGNVIGSVNFGSKRRDYYSKKHINFFSQIAPQLSMAIENTRLFNKIKEAEEKYRTVIESSPDIIFECTRNGEFSLMSPSVEKITGYSVDQFYNNRGYGLSLCHDEDKERVQHEILQILHGLKNSLMDLEFRVIHKQGQMIWLSIEVLPIKEGDNVIGIEGFCRDITERKKLDELKDTLIRDVTHELKTPVAKIEMAIDMFERSMKTGNTSMFARGFQIQDILRNNVNRLKNSIKNILDISKLESGMEPLKLSDVSLIDLVKQIINEMADTAGKKGNALIHRLPSDIPVIHADRDKMYRLIIHLVDNAIKFTEHGKISISARVLPDAIELTVEDTGKGLDDETKKRVFEKFYKEIPSAYGSGIGLAICKNIVQIHKGRIWVESEGKGKGSRFKFTLPITAEHKSGSMNQPGMTAQ</sequence>
<evidence type="ECO:0000256" key="11">
    <source>
        <dbReference type="ARBA" id="ARBA00023012"/>
    </source>
</evidence>
<dbReference type="SMART" id="SM00387">
    <property type="entry name" value="HATPase_c"/>
    <property type="match status" value="1"/>
</dbReference>
<dbReference type="SMART" id="SM00086">
    <property type="entry name" value="PAC"/>
    <property type="match status" value="1"/>
</dbReference>
<dbReference type="NCBIfam" id="TIGR00229">
    <property type="entry name" value="sensory_box"/>
    <property type="match status" value="1"/>
</dbReference>
<keyword evidence="10" id="KW-1133">Transmembrane helix</keyword>